<evidence type="ECO:0000313" key="2">
    <source>
        <dbReference type="Proteomes" id="UP000483286"/>
    </source>
</evidence>
<accession>A0A7C9I5A4</accession>
<sequence>MPASTPDLPARLLGPHVLLAHCELPEQPDLPVICEDLRRRVAQNLPVHIDHATASVQLIVASPEQVTELVQYLKYLQGLPRRALDEQERRLLDVWCP</sequence>
<keyword evidence="2" id="KW-1185">Reference proteome</keyword>
<comment type="caution">
    <text evidence="1">The sequence shown here is derived from an EMBL/GenBank/DDBJ whole genome shotgun (WGS) entry which is preliminary data.</text>
</comment>
<evidence type="ECO:0000313" key="1">
    <source>
        <dbReference type="EMBL" id="MVN88791.1"/>
    </source>
</evidence>
<dbReference type="RefSeq" id="WP_157460921.1">
    <property type="nucleotide sequence ID" value="NZ_WQLB01000034.1"/>
</dbReference>
<gene>
    <name evidence="1" type="ORF">GO986_18795</name>
</gene>
<proteinExistence type="predicted"/>
<dbReference type="Proteomes" id="UP000483286">
    <property type="component" value="Unassembled WGS sequence"/>
</dbReference>
<dbReference type="AlphaFoldDB" id="A0A7C9I5A4"/>
<protein>
    <submittedName>
        <fullName evidence="1">Uncharacterized protein</fullName>
    </submittedName>
</protein>
<reference evidence="1 2" key="1">
    <citation type="submission" date="2019-12" db="EMBL/GenBank/DDBJ databases">
        <title>Deinococcus sp. HMF7620 Genome sequencing and assembly.</title>
        <authorList>
            <person name="Kang H."/>
            <person name="Kim H."/>
            <person name="Joh K."/>
        </authorList>
    </citation>
    <scope>NUCLEOTIDE SEQUENCE [LARGE SCALE GENOMIC DNA]</scope>
    <source>
        <strain evidence="1 2">HMF7620</strain>
    </source>
</reference>
<dbReference type="EMBL" id="WQLB01000034">
    <property type="protein sequence ID" value="MVN88791.1"/>
    <property type="molecule type" value="Genomic_DNA"/>
</dbReference>
<organism evidence="1 2">
    <name type="scientific">Deinococcus arboris</name>
    <dbReference type="NCBI Taxonomy" id="2682977"/>
    <lineage>
        <taxon>Bacteria</taxon>
        <taxon>Thermotogati</taxon>
        <taxon>Deinococcota</taxon>
        <taxon>Deinococci</taxon>
        <taxon>Deinococcales</taxon>
        <taxon>Deinococcaceae</taxon>
        <taxon>Deinococcus</taxon>
    </lineage>
</organism>
<name>A0A7C9I5A4_9DEIO</name>